<dbReference type="AlphaFoldDB" id="A0A4Y2JUM9"/>
<protein>
    <submittedName>
        <fullName evidence="1">Uncharacterized protein</fullName>
    </submittedName>
</protein>
<gene>
    <name evidence="1" type="ORF">AVEN_93755_1</name>
</gene>
<sequence length="154" mass="17688">MIIESDSKYRTQDRKCYPDEAECPLRQYPNTRTIYQEITVSPDTRCRQGYFAVASDNPGTSTRVVQRSLGGVMSVRKDYFLYSLERIQALGSFRLSPTSEFRALLQRSGQHLDSIAYGLLMSEAIYVKTHIHHACRLTKTLLVTPYPSLQPKYQ</sequence>
<evidence type="ECO:0000313" key="1">
    <source>
        <dbReference type="EMBL" id="GBM93199.1"/>
    </source>
</evidence>
<reference evidence="1 2" key="1">
    <citation type="journal article" date="2019" name="Sci. Rep.">
        <title>Orb-weaving spider Araneus ventricosus genome elucidates the spidroin gene catalogue.</title>
        <authorList>
            <person name="Kono N."/>
            <person name="Nakamura H."/>
            <person name="Ohtoshi R."/>
            <person name="Moran D.A.P."/>
            <person name="Shinohara A."/>
            <person name="Yoshida Y."/>
            <person name="Fujiwara M."/>
            <person name="Mori M."/>
            <person name="Tomita M."/>
            <person name="Arakawa K."/>
        </authorList>
    </citation>
    <scope>NUCLEOTIDE SEQUENCE [LARGE SCALE GENOMIC DNA]</scope>
</reference>
<proteinExistence type="predicted"/>
<name>A0A4Y2JUM9_ARAVE</name>
<organism evidence="1 2">
    <name type="scientific">Araneus ventricosus</name>
    <name type="common">Orbweaver spider</name>
    <name type="synonym">Epeira ventricosa</name>
    <dbReference type="NCBI Taxonomy" id="182803"/>
    <lineage>
        <taxon>Eukaryota</taxon>
        <taxon>Metazoa</taxon>
        <taxon>Ecdysozoa</taxon>
        <taxon>Arthropoda</taxon>
        <taxon>Chelicerata</taxon>
        <taxon>Arachnida</taxon>
        <taxon>Araneae</taxon>
        <taxon>Araneomorphae</taxon>
        <taxon>Entelegynae</taxon>
        <taxon>Araneoidea</taxon>
        <taxon>Araneidae</taxon>
        <taxon>Araneus</taxon>
    </lineage>
</organism>
<keyword evidence="2" id="KW-1185">Reference proteome</keyword>
<accession>A0A4Y2JUM9</accession>
<dbReference type="EMBL" id="BGPR01003858">
    <property type="protein sequence ID" value="GBM93199.1"/>
    <property type="molecule type" value="Genomic_DNA"/>
</dbReference>
<evidence type="ECO:0000313" key="2">
    <source>
        <dbReference type="Proteomes" id="UP000499080"/>
    </source>
</evidence>
<comment type="caution">
    <text evidence="1">The sequence shown here is derived from an EMBL/GenBank/DDBJ whole genome shotgun (WGS) entry which is preliminary data.</text>
</comment>
<dbReference type="Proteomes" id="UP000499080">
    <property type="component" value="Unassembled WGS sequence"/>
</dbReference>